<evidence type="ECO:0000259" key="5">
    <source>
        <dbReference type="Pfam" id="PF25869"/>
    </source>
</evidence>
<feature type="domain" description="Heavy metal binding" evidence="4">
    <location>
        <begin position="55"/>
        <end position="81"/>
    </location>
</feature>
<dbReference type="Gene3D" id="2.40.50.100">
    <property type="match status" value="1"/>
</dbReference>
<dbReference type="FunFam" id="2.40.30.170:FF:000010">
    <property type="entry name" value="Efflux RND transporter periplasmic adaptor subunit"/>
    <property type="match status" value="1"/>
</dbReference>
<dbReference type="Pfam" id="PF19335">
    <property type="entry name" value="HMBD"/>
    <property type="match status" value="1"/>
</dbReference>
<dbReference type="GO" id="GO:0016020">
    <property type="term" value="C:membrane"/>
    <property type="evidence" value="ECO:0007669"/>
    <property type="project" value="InterPro"/>
</dbReference>
<evidence type="ECO:0000313" key="9">
    <source>
        <dbReference type="EMBL" id="GHA25204.1"/>
    </source>
</evidence>
<evidence type="ECO:0000313" key="10">
    <source>
        <dbReference type="Proteomes" id="UP000610456"/>
    </source>
</evidence>
<dbReference type="SUPFAM" id="SSF111369">
    <property type="entry name" value="HlyD-like secretion proteins"/>
    <property type="match status" value="1"/>
</dbReference>
<keyword evidence="2" id="KW-0813">Transport</keyword>
<dbReference type="GO" id="GO:0015679">
    <property type="term" value="P:plasma membrane copper ion transport"/>
    <property type="evidence" value="ECO:0007669"/>
    <property type="project" value="TreeGrafter"/>
</dbReference>
<dbReference type="GO" id="GO:0022857">
    <property type="term" value="F:transmembrane transporter activity"/>
    <property type="evidence" value="ECO:0007669"/>
    <property type="project" value="InterPro"/>
</dbReference>
<dbReference type="InterPro" id="IPR045800">
    <property type="entry name" value="HMBD"/>
</dbReference>
<feature type="domain" description="DUF3347" evidence="3">
    <location>
        <begin position="471"/>
        <end position="563"/>
    </location>
</feature>
<feature type="domain" description="CusB-like three alpha-helical bundle" evidence="5">
    <location>
        <begin position="167"/>
        <end position="217"/>
    </location>
</feature>
<feature type="domain" description="Multidrug resistance protein MdtA-like C-terminal permuted SH3" evidence="8">
    <location>
        <begin position="366"/>
        <end position="399"/>
    </location>
</feature>
<name>A0A918S5B2_9FLAO</name>
<evidence type="ECO:0000259" key="4">
    <source>
        <dbReference type="Pfam" id="PF19335"/>
    </source>
</evidence>
<reference evidence="9" key="2">
    <citation type="submission" date="2020-09" db="EMBL/GenBank/DDBJ databases">
        <authorList>
            <person name="Sun Q."/>
            <person name="Kim S."/>
        </authorList>
    </citation>
    <scope>NUCLEOTIDE SEQUENCE</scope>
    <source>
        <strain evidence="9">KCTC 12719</strain>
    </source>
</reference>
<dbReference type="Pfam" id="PF11827">
    <property type="entry name" value="DUF3347"/>
    <property type="match status" value="1"/>
</dbReference>
<dbReference type="EMBL" id="BMXB01000001">
    <property type="protein sequence ID" value="GHA25204.1"/>
    <property type="molecule type" value="Genomic_DNA"/>
</dbReference>
<evidence type="ECO:0000259" key="3">
    <source>
        <dbReference type="Pfam" id="PF11827"/>
    </source>
</evidence>
<feature type="domain" description="CusB-like beta-barrel" evidence="7">
    <location>
        <begin position="254"/>
        <end position="330"/>
    </location>
</feature>
<dbReference type="Gene3D" id="2.40.30.170">
    <property type="match status" value="1"/>
</dbReference>
<dbReference type="Gene3D" id="2.40.420.20">
    <property type="match status" value="1"/>
</dbReference>
<dbReference type="Pfam" id="PF25954">
    <property type="entry name" value="Beta-barrel_RND_2"/>
    <property type="match status" value="1"/>
</dbReference>
<dbReference type="PANTHER" id="PTHR30097">
    <property type="entry name" value="CATION EFFLUX SYSTEM PROTEIN CUSB"/>
    <property type="match status" value="1"/>
</dbReference>
<evidence type="ECO:0000259" key="8">
    <source>
        <dbReference type="Pfam" id="PF25967"/>
    </source>
</evidence>
<dbReference type="GO" id="GO:0030288">
    <property type="term" value="C:outer membrane-bounded periplasmic space"/>
    <property type="evidence" value="ECO:0007669"/>
    <property type="project" value="TreeGrafter"/>
</dbReference>
<evidence type="ECO:0000259" key="6">
    <source>
        <dbReference type="Pfam" id="PF25919"/>
    </source>
</evidence>
<evidence type="ECO:0000259" key="7">
    <source>
        <dbReference type="Pfam" id="PF25954"/>
    </source>
</evidence>
<accession>A0A918S5B2</accession>
<comment type="similarity">
    <text evidence="1">Belongs to the membrane fusion protein (MFP) (TC 8.A.1) family.</text>
</comment>
<protein>
    <submittedName>
        <fullName evidence="9">Cation transporter</fullName>
    </submittedName>
</protein>
<dbReference type="InterPro" id="IPR058792">
    <property type="entry name" value="Beta-barrel_RND_2"/>
</dbReference>
<dbReference type="Gene3D" id="6.10.140.730">
    <property type="match status" value="1"/>
</dbReference>
<dbReference type="InterPro" id="IPR006143">
    <property type="entry name" value="RND_pump_MFP"/>
</dbReference>
<dbReference type="InterPro" id="IPR058791">
    <property type="entry name" value="3HB_CusB"/>
</dbReference>
<evidence type="ECO:0000256" key="2">
    <source>
        <dbReference type="ARBA" id="ARBA00022448"/>
    </source>
</evidence>
<proteinExistence type="inferred from homology"/>
<comment type="caution">
    <text evidence="9">The sequence shown here is derived from an EMBL/GenBank/DDBJ whole genome shotgun (WGS) entry which is preliminary data.</text>
</comment>
<reference evidence="9" key="1">
    <citation type="journal article" date="2014" name="Int. J. Syst. Evol. Microbiol.">
        <title>Complete genome sequence of Corynebacterium casei LMG S-19264T (=DSM 44701T), isolated from a smear-ripened cheese.</title>
        <authorList>
            <consortium name="US DOE Joint Genome Institute (JGI-PGF)"/>
            <person name="Walter F."/>
            <person name="Albersmeier A."/>
            <person name="Kalinowski J."/>
            <person name="Ruckert C."/>
        </authorList>
    </citation>
    <scope>NUCLEOTIDE SEQUENCE</scope>
    <source>
        <strain evidence="9">KCTC 12719</strain>
    </source>
</reference>
<dbReference type="InterPro" id="IPR058627">
    <property type="entry name" value="MdtA-like_C"/>
</dbReference>
<dbReference type="InterPro" id="IPR051909">
    <property type="entry name" value="MFP_Cation_Efflux"/>
</dbReference>
<feature type="domain" description="CusB-like barrel-sandwich hybrid" evidence="6">
    <location>
        <begin position="131"/>
        <end position="250"/>
    </location>
</feature>
<dbReference type="Pfam" id="PF25869">
    <property type="entry name" value="3HB_CusB"/>
    <property type="match status" value="1"/>
</dbReference>
<dbReference type="AlphaFoldDB" id="A0A918S5B2"/>
<dbReference type="GO" id="GO:0046914">
    <property type="term" value="F:transition metal ion binding"/>
    <property type="evidence" value="ECO:0007669"/>
    <property type="project" value="TreeGrafter"/>
</dbReference>
<dbReference type="InterPro" id="IPR021782">
    <property type="entry name" value="DUF3347"/>
</dbReference>
<dbReference type="Proteomes" id="UP000610456">
    <property type="component" value="Unassembled WGS sequence"/>
</dbReference>
<dbReference type="InterPro" id="IPR058790">
    <property type="entry name" value="BSH_CusB"/>
</dbReference>
<dbReference type="GO" id="GO:0060003">
    <property type="term" value="P:copper ion export"/>
    <property type="evidence" value="ECO:0007669"/>
    <property type="project" value="TreeGrafter"/>
</dbReference>
<dbReference type="NCBIfam" id="TIGR01730">
    <property type="entry name" value="RND_mfp"/>
    <property type="match status" value="1"/>
</dbReference>
<keyword evidence="10" id="KW-1185">Reference proteome</keyword>
<sequence>MNKINKKMIYVGLGFLAAGLLLGWLFFGGTSESSATTENQLEEAHAHEEGESEIWTCSMHPQIRQEEPGNCPICGMELIPVKASAAVNDSEIQMSEAAARIADIQTVTVKAGSPTKEIYLTGRVTADERNVSAVTARFPGRIEKLFVNFTGQEVRRGERLASIYSPELVQAQKELLEAVRFKETNPSFLEAAVRKLKQWDLTDTQIQNIQENGKVQYNFDIYSTQSGTVTSRNISEGDYVGEGQPLFDIANLNKVWVLYDAYESDLAWIKEGDKVTFSVPSMPGQSFFSTVTFIDPVINPQTRVALVRTEVDNPKGKLKPDMFAQGVINTELDNLENALVIPKSSILWTGKRAIVYLRRPEFEEPTFEFREVVLGPEAGDLYVVTKGLEAGDEVVANGVFKVDAAAQLQGKRSMMSPEGGPAMTGHNHGGMEMEEGNDMPEQTKTSKFVQEDVMDMSKDVPKAFKNQLNEVIEAYLELKEGLVRANIDETQESSTELLAALDKLDGNSLSGHAKNFWDEKKAFLFKHTKLCKEANTIEGKRENFIFLSQPLIKIVEAFGANQKLYVNFCPMANNNKGAYWLSNSKEIRNPFFGEAMLTCGEVRSTIN</sequence>
<organism evidence="9 10">
    <name type="scientific">Salinimicrobium marinum</name>
    <dbReference type="NCBI Taxonomy" id="680283"/>
    <lineage>
        <taxon>Bacteria</taxon>
        <taxon>Pseudomonadati</taxon>
        <taxon>Bacteroidota</taxon>
        <taxon>Flavobacteriia</taxon>
        <taxon>Flavobacteriales</taxon>
        <taxon>Flavobacteriaceae</taxon>
        <taxon>Salinimicrobium</taxon>
    </lineage>
</organism>
<gene>
    <name evidence="9" type="ORF">GCM10007103_03050</name>
</gene>
<evidence type="ECO:0000256" key="1">
    <source>
        <dbReference type="ARBA" id="ARBA00009477"/>
    </source>
</evidence>
<dbReference type="PANTHER" id="PTHR30097:SF15">
    <property type="entry name" value="CATION EFFLUX SYSTEM PROTEIN CUSB"/>
    <property type="match status" value="1"/>
</dbReference>
<dbReference type="Pfam" id="PF25967">
    <property type="entry name" value="RND-MFP_C"/>
    <property type="match status" value="1"/>
</dbReference>
<dbReference type="Pfam" id="PF25919">
    <property type="entry name" value="BSH_CusB"/>
    <property type="match status" value="1"/>
</dbReference>